<proteinExistence type="predicted"/>
<keyword evidence="3" id="KW-1185">Reference proteome</keyword>
<dbReference type="EMBL" id="FSRE01000002">
    <property type="protein sequence ID" value="SIN83076.1"/>
    <property type="molecule type" value="Genomic_DNA"/>
</dbReference>
<dbReference type="Proteomes" id="UP000198461">
    <property type="component" value="Unassembled WGS sequence"/>
</dbReference>
<protein>
    <submittedName>
        <fullName evidence="2">Uncharacterized protein</fullName>
    </submittedName>
</protein>
<name>A0A1N6EJ61_9GAMM</name>
<keyword evidence="1" id="KW-0472">Membrane</keyword>
<dbReference type="AlphaFoldDB" id="A0A1N6EJ61"/>
<evidence type="ECO:0000313" key="3">
    <source>
        <dbReference type="Proteomes" id="UP000198461"/>
    </source>
</evidence>
<keyword evidence="1" id="KW-0812">Transmembrane</keyword>
<reference evidence="2 3" key="1">
    <citation type="submission" date="2016-11" db="EMBL/GenBank/DDBJ databases">
        <authorList>
            <person name="Jaros S."/>
            <person name="Januszkiewicz K."/>
            <person name="Wedrychowicz H."/>
        </authorList>
    </citation>
    <scope>NUCLEOTIDE SEQUENCE [LARGE SCALE GENOMIC DNA]</scope>
    <source>
        <strain evidence="2 3">DSM 17737</strain>
    </source>
</reference>
<feature type="transmembrane region" description="Helical" evidence="1">
    <location>
        <begin position="318"/>
        <end position="341"/>
    </location>
</feature>
<organism evidence="2 3">
    <name type="scientific">Sulfurivirga caldicuralii</name>
    <dbReference type="NCBI Taxonomy" id="364032"/>
    <lineage>
        <taxon>Bacteria</taxon>
        <taxon>Pseudomonadati</taxon>
        <taxon>Pseudomonadota</taxon>
        <taxon>Gammaproteobacteria</taxon>
        <taxon>Thiotrichales</taxon>
        <taxon>Piscirickettsiaceae</taxon>
        <taxon>Sulfurivirga</taxon>
    </lineage>
</organism>
<evidence type="ECO:0000256" key="1">
    <source>
        <dbReference type="SAM" id="Phobius"/>
    </source>
</evidence>
<sequence length="519" mass="58413">MNDINTIILTDSDLFFVPAASTDSVVSFSYDEMEHIQAFLIELDTVYARQEFNILFYSKSDELIVSDAPALMPWEVSSFVATHCGERYGSQERVIAHADYMRCSGKPILRDWVVTLNDQTYSVYESLLARDILVLSVYSFPSSLAYALSHPGKGLKASLNGVAKLAGSQLTKKLTVVYDCEFIHFFIIDQCGTVFFRHTPIKSSQKGVVESLIVREVDLTLRFVLAKGVISESDPINFNLILPDELLGRAHLCSEKSFVGLSLLSNLDSFNCSSFKALLKGVEVSGCNGLPIPLFKAVVNKYPGFPLLKTRAGKNKRALVQLGAIIWAGLFVIGTLFSYYLGNTVSRLISLQEGVSTLEYQKAKLVYLRNNIQSKLNLHYDPSDMYQLVLFNDAFTKAQANNRLTAVYLPLLAVLERFAPQVKIREFTFEDEQSNLLGEPVYKIKVLLALPVEEYSLAQVDILMETIASHLQRSKGVKSVKQIKQPFDDDTKKLLKINIEDYEKDYYFYIVSYKFAPPE</sequence>
<gene>
    <name evidence="2" type="ORF">SAMN05443662_0634</name>
</gene>
<keyword evidence="1" id="KW-1133">Transmembrane helix</keyword>
<accession>A0A1N6EJ61</accession>
<dbReference type="STRING" id="364032.SAMN05443662_0634"/>
<dbReference type="RefSeq" id="WP_074200954.1">
    <property type="nucleotide sequence ID" value="NZ_FSRE01000002.1"/>
</dbReference>
<evidence type="ECO:0000313" key="2">
    <source>
        <dbReference type="EMBL" id="SIN83076.1"/>
    </source>
</evidence>